<evidence type="ECO:0000313" key="3">
    <source>
        <dbReference type="Proteomes" id="UP001234581"/>
    </source>
</evidence>
<feature type="compositionally biased region" description="Low complexity" evidence="1">
    <location>
        <begin position="277"/>
        <end position="299"/>
    </location>
</feature>
<feature type="compositionally biased region" description="Polar residues" evidence="1">
    <location>
        <begin position="330"/>
        <end position="342"/>
    </location>
</feature>
<proteinExistence type="predicted"/>
<reference evidence="2 3" key="1">
    <citation type="submission" date="2023-03" db="EMBL/GenBank/DDBJ databases">
        <title>Genome sequence of Lichtheimia ornata CBS 291.66.</title>
        <authorList>
            <person name="Mohabir J.T."/>
            <person name="Shea T.P."/>
            <person name="Kurbessoian T."/>
            <person name="Berby B."/>
            <person name="Fontaine J."/>
            <person name="Livny J."/>
            <person name="Gnirke A."/>
            <person name="Stajich J.E."/>
            <person name="Cuomo C.A."/>
        </authorList>
    </citation>
    <scope>NUCLEOTIDE SEQUENCE [LARGE SCALE GENOMIC DNA]</scope>
    <source>
        <strain evidence="2">CBS 291.66</strain>
    </source>
</reference>
<feature type="compositionally biased region" description="Polar residues" evidence="1">
    <location>
        <begin position="137"/>
        <end position="149"/>
    </location>
</feature>
<feature type="compositionally biased region" description="Low complexity" evidence="1">
    <location>
        <begin position="219"/>
        <end position="251"/>
    </location>
</feature>
<organism evidence="2 3">
    <name type="scientific">Lichtheimia ornata</name>
    <dbReference type="NCBI Taxonomy" id="688661"/>
    <lineage>
        <taxon>Eukaryota</taxon>
        <taxon>Fungi</taxon>
        <taxon>Fungi incertae sedis</taxon>
        <taxon>Mucoromycota</taxon>
        <taxon>Mucoromycotina</taxon>
        <taxon>Mucoromycetes</taxon>
        <taxon>Mucorales</taxon>
        <taxon>Lichtheimiaceae</taxon>
        <taxon>Lichtheimia</taxon>
    </lineage>
</organism>
<keyword evidence="3" id="KW-1185">Reference proteome</keyword>
<feature type="compositionally biased region" description="Polar residues" evidence="1">
    <location>
        <begin position="112"/>
        <end position="123"/>
    </location>
</feature>
<dbReference type="AlphaFoldDB" id="A0AAD7Y025"/>
<dbReference type="EMBL" id="JARTCD010000018">
    <property type="protein sequence ID" value="KAJ8659436.1"/>
    <property type="molecule type" value="Genomic_DNA"/>
</dbReference>
<protein>
    <submittedName>
        <fullName evidence="2">Uncharacterized protein</fullName>
    </submittedName>
</protein>
<evidence type="ECO:0000313" key="2">
    <source>
        <dbReference type="EMBL" id="KAJ8659436.1"/>
    </source>
</evidence>
<gene>
    <name evidence="2" type="ORF">O0I10_004801</name>
</gene>
<dbReference type="Proteomes" id="UP001234581">
    <property type="component" value="Unassembled WGS sequence"/>
</dbReference>
<comment type="caution">
    <text evidence="2">The sequence shown here is derived from an EMBL/GenBank/DDBJ whole genome shotgun (WGS) entry which is preliminary data.</text>
</comment>
<dbReference type="GeneID" id="83212214"/>
<evidence type="ECO:0000256" key="1">
    <source>
        <dbReference type="SAM" id="MobiDB-lite"/>
    </source>
</evidence>
<feature type="compositionally biased region" description="Polar residues" evidence="1">
    <location>
        <begin position="207"/>
        <end position="218"/>
    </location>
</feature>
<dbReference type="RefSeq" id="XP_058344349.1">
    <property type="nucleotide sequence ID" value="XM_058484850.1"/>
</dbReference>
<accession>A0AAD7Y025</accession>
<feature type="region of interest" description="Disordered" evidence="1">
    <location>
        <begin position="44"/>
        <end position="254"/>
    </location>
</feature>
<sequence>MSTHMLKSLTNREYDDYVNQRLSRLEQQADLFRSFLATTEDPIMIDDNNSRSLNNNNQRPFRRSNSSSQHNNERASLPIRRRPSANDNNSRRRRRMPSHENLPYLYHEQNDPWHNNQGVSSQQYPPPRFRRRPRSFTMGTADSYSSTGYYHSDNDEDEEDDDSVMRRRALLTEHNTIRNANAGRLPNNMQQPNDTPIKPILQHRPAETTNPIRYNTHSAPPLQSQQPPPATTTTTTAAATTTTSSPNAPNNDIQQTTLSVQPQPQAGLVEDPVESNTTTPTMSSGTTASSSTTTGTASPLKKKSRGFWSLLFNSSKHRDQPRDYTPSPNPSMSTPVDSTTKANSSGGGRGTIRSITTTNGAVGDVLNQQQQDEIVQQLPKSITTSPNNNNIMKVADLDRIWVFRATEQNTTSANVWITFDYKNQEILNNYVQHLQQAKYQFDHGIDLFDSHIRQGQLPVLVLPTRQQAFYPTSLSGDHIVSLQVYCLPNSSELQFVYRQHQQLH</sequence>
<name>A0AAD7Y025_9FUNG</name>
<feature type="region of interest" description="Disordered" evidence="1">
    <location>
        <begin position="269"/>
        <end position="355"/>
    </location>
</feature>